<dbReference type="PRINTS" id="PR00463">
    <property type="entry name" value="EP450I"/>
</dbReference>
<dbReference type="Pfam" id="PF00067">
    <property type="entry name" value="p450"/>
    <property type="match status" value="1"/>
</dbReference>
<evidence type="ECO:0000256" key="6">
    <source>
        <dbReference type="ARBA" id="ARBA00023004"/>
    </source>
</evidence>
<comment type="similarity">
    <text evidence="2">Belongs to the cytochrome P450 family.</text>
</comment>
<dbReference type="InterPro" id="IPR036396">
    <property type="entry name" value="Cyt_P450_sf"/>
</dbReference>
<comment type="subcellular location">
    <subcellularLocation>
        <location evidence="1">Membrane</location>
        <topology evidence="1">Single-pass membrane protein</topology>
    </subcellularLocation>
</comment>
<dbReference type="SUPFAM" id="SSF48264">
    <property type="entry name" value="Cytochrome P450"/>
    <property type="match status" value="1"/>
</dbReference>
<reference evidence="7" key="2">
    <citation type="journal article" date="2024" name="Plant">
        <title>Genomic evolution and insights into agronomic trait innovations of Sesamum species.</title>
        <authorList>
            <person name="Miao H."/>
            <person name="Wang L."/>
            <person name="Qu L."/>
            <person name="Liu H."/>
            <person name="Sun Y."/>
            <person name="Le M."/>
            <person name="Wang Q."/>
            <person name="Wei S."/>
            <person name="Zheng Y."/>
            <person name="Lin W."/>
            <person name="Duan Y."/>
            <person name="Cao H."/>
            <person name="Xiong S."/>
            <person name="Wang X."/>
            <person name="Wei L."/>
            <person name="Li C."/>
            <person name="Ma Q."/>
            <person name="Ju M."/>
            <person name="Zhao R."/>
            <person name="Li G."/>
            <person name="Mu C."/>
            <person name="Tian Q."/>
            <person name="Mei H."/>
            <person name="Zhang T."/>
            <person name="Gao T."/>
            <person name="Zhang H."/>
        </authorList>
    </citation>
    <scope>NUCLEOTIDE SEQUENCE</scope>
    <source>
        <strain evidence="7">G02</strain>
    </source>
</reference>
<dbReference type="EMBL" id="JACGWJ010000023">
    <property type="protein sequence ID" value="KAL0325483.1"/>
    <property type="molecule type" value="Genomic_DNA"/>
</dbReference>
<sequence>MEIFIILCWPVLILLIFLILKHFNARKRRNLPPSPPSLPILGHLHLIKAAPHRALQALSKKYGPILYLRFGSLPILLVSSPSAAEDCFSKNDIIFANRPESIANRILGTIAPPLDSLLMETIGGTSGV</sequence>
<keyword evidence="5" id="KW-0560">Oxidoreductase</keyword>
<keyword evidence="4" id="KW-0479">Metal-binding</keyword>
<dbReference type="InterPro" id="IPR001128">
    <property type="entry name" value="Cyt_P450"/>
</dbReference>
<comment type="caution">
    <text evidence="7">The sequence shown here is derived from an EMBL/GenBank/DDBJ whole genome shotgun (WGS) entry which is preliminary data.</text>
</comment>
<evidence type="ECO:0000256" key="3">
    <source>
        <dbReference type="ARBA" id="ARBA00022617"/>
    </source>
</evidence>
<keyword evidence="6" id="KW-0408">Iron</keyword>
<accession>A0AAW2M2Y8</accession>
<dbReference type="GO" id="GO:0016020">
    <property type="term" value="C:membrane"/>
    <property type="evidence" value="ECO:0007669"/>
    <property type="project" value="UniProtKB-SubCell"/>
</dbReference>
<evidence type="ECO:0000256" key="5">
    <source>
        <dbReference type="ARBA" id="ARBA00023002"/>
    </source>
</evidence>
<dbReference type="GO" id="GO:0004497">
    <property type="term" value="F:monooxygenase activity"/>
    <property type="evidence" value="ECO:0007669"/>
    <property type="project" value="InterPro"/>
</dbReference>
<dbReference type="GO" id="GO:0016705">
    <property type="term" value="F:oxidoreductase activity, acting on paired donors, with incorporation or reduction of molecular oxygen"/>
    <property type="evidence" value="ECO:0007669"/>
    <property type="project" value="InterPro"/>
</dbReference>
<evidence type="ECO:0000256" key="1">
    <source>
        <dbReference type="ARBA" id="ARBA00004167"/>
    </source>
</evidence>
<dbReference type="GO" id="GO:0020037">
    <property type="term" value="F:heme binding"/>
    <property type="evidence" value="ECO:0007669"/>
    <property type="project" value="InterPro"/>
</dbReference>
<protein>
    <submittedName>
        <fullName evidence="7">Cytochrome</fullName>
    </submittedName>
</protein>
<dbReference type="Gene3D" id="1.10.630.10">
    <property type="entry name" value="Cytochrome P450"/>
    <property type="match status" value="1"/>
</dbReference>
<organism evidence="7">
    <name type="scientific">Sesamum radiatum</name>
    <name type="common">Black benniseed</name>
    <dbReference type="NCBI Taxonomy" id="300843"/>
    <lineage>
        <taxon>Eukaryota</taxon>
        <taxon>Viridiplantae</taxon>
        <taxon>Streptophyta</taxon>
        <taxon>Embryophyta</taxon>
        <taxon>Tracheophyta</taxon>
        <taxon>Spermatophyta</taxon>
        <taxon>Magnoliopsida</taxon>
        <taxon>eudicotyledons</taxon>
        <taxon>Gunneridae</taxon>
        <taxon>Pentapetalae</taxon>
        <taxon>asterids</taxon>
        <taxon>lamiids</taxon>
        <taxon>Lamiales</taxon>
        <taxon>Pedaliaceae</taxon>
        <taxon>Sesamum</taxon>
    </lineage>
</organism>
<keyword evidence="3" id="KW-0349">Heme</keyword>
<dbReference type="AlphaFoldDB" id="A0AAW2M2Y8"/>
<evidence type="ECO:0000256" key="2">
    <source>
        <dbReference type="ARBA" id="ARBA00010617"/>
    </source>
</evidence>
<evidence type="ECO:0000313" key="7">
    <source>
        <dbReference type="EMBL" id="KAL0325483.1"/>
    </source>
</evidence>
<dbReference type="PANTHER" id="PTHR47955">
    <property type="entry name" value="CYTOCHROME P450 FAMILY 71 PROTEIN"/>
    <property type="match status" value="1"/>
</dbReference>
<name>A0AAW2M2Y8_SESRA</name>
<dbReference type="GO" id="GO:0005506">
    <property type="term" value="F:iron ion binding"/>
    <property type="evidence" value="ECO:0007669"/>
    <property type="project" value="InterPro"/>
</dbReference>
<dbReference type="InterPro" id="IPR002401">
    <property type="entry name" value="Cyt_P450_E_grp-I"/>
</dbReference>
<reference evidence="7" key="1">
    <citation type="submission" date="2020-06" db="EMBL/GenBank/DDBJ databases">
        <authorList>
            <person name="Li T."/>
            <person name="Hu X."/>
            <person name="Zhang T."/>
            <person name="Song X."/>
            <person name="Zhang H."/>
            <person name="Dai N."/>
            <person name="Sheng W."/>
            <person name="Hou X."/>
            <person name="Wei L."/>
        </authorList>
    </citation>
    <scope>NUCLEOTIDE SEQUENCE</scope>
    <source>
        <strain evidence="7">G02</strain>
        <tissue evidence="7">Leaf</tissue>
    </source>
</reference>
<evidence type="ECO:0000256" key="4">
    <source>
        <dbReference type="ARBA" id="ARBA00022723"/>
    </source>
</evidence>
<gene>
    <name evidence="7" type="ORF">Sradi_5117600</name>
</gene>
<proteinExistence type="inferred from homology"/>